<sequence length="198" mass="23393">MKCVDTYLDTQLNKMRLLQLRHKCGGKMMGNYRYMHASIASINDLICIQKFEYDVVKMHIKTNELTFLKCDDWLVKDEPIIIRSAKLIEGSIQEQTLQKARRVFHHKWLFHNPFDNSHLVRASKLRTIVTRTVIGKNKMLSSRIGWLDYWDKWLQSNEKLLIVEEARQKKIITDIVMKNNCNGDILHDLFPSKGYILD</sequence>
<protein>
    <submittedName>
        <fullName evidence="1">Uncharacterized protein</fullName>
    </submittedName>
</protein>
<dbReference type="RefSeq" id="WP_045067200.1">
    <property type="nucleotide sequence ID" value="NZ_JZTB01000014.1"/>
</dbReference>
<keyword evidence="2" id="KW-1185">Reference proteome</keyword>
<proteinExistence type="predicted"/>
<evidence type="ECO:0000313" key="2">
    <source>
        <dbReference type="Proteomes" id="UP000240728"/>
    </source>
</evidence>
<name>A0AAX0YTL8_9GAMM</name>
<dbReference type="EMBL" id="PYOZ01000010">
    <property type="protein sequence ID" value="PSX44122.1"/>
    <property type="molecule type" value="Genomic_DNA"/>
</dbReference>
<gene>
    <name evidence="1" type="ORF">C0W53_15960</name>
</gene>
<accession>A0AAX0YTL8</accession>
<comment type="caution">
    <text evidence="1">The sequence shown here is derived from an EMBL/GenBank/DDBJ whole genome shotgun (WGS) entry which is preliminary data.</text>
</comment>
<dbReference type="AlphaFoldDB" id="A0AAX0YTL8"/>
<reference evidence="1 2" key="1">
    <citation type="submission" date="2018-01" db="EMBL/GenBank/DDBJ databases">
        <title>Whole genome sequencing of Histamine producing bacteria.</title>
        <authorList>
            <person name="Butler K."/>
        </authorList>
    </citation>
    <scope>NUCLEOTIDE SEQUENCE [LARGE SCALE GENOMIC DNA]</scope>
    <source>
        <strain evidence="1 2">A1-4</strain>
    </source>
</reference>
<evidence type="ECO:0000313" key="1">
    <source>
        <dbReference type="EMBL" id="PSX44122.1"/>
    </source>
</evidence>
<dbReference type="Proteomes" id="UP000240728">
    <property type="component" value="Unassembled WGS sequence"/>
</dbReference>
<organism evidence="1 2">
    <name type="scientific">Photobacterium kishitanii</name>
    <dbReference type="NCBI Taxonomy" id="318456"/>
    <lineage>
        <taxon>Bacteria</taxon>
        <taxon>Pseudomonadati</taxon>
        <taxon>Pseudomonadota</taxon>
        <taxon>Gammaproteobacteria</taxon>
        <taxon>Vibrionales</taxon>
        <taxon>Vibrionaceae</taxon>
        <taxon>Photobacterium</taxon>
    </lineage>
</organism>